<dbReference type="PANTHER" id="PTHR47718">
    <property type="entry name" value="OS01G0519700 PROTEIN"/>
    <property type="match status" value="1"/>
</dbReference>
<name>A0A392QYT4_9FABA</name>
<keyword evidence="2" id="KW-1185">Reference proteome</keyword>
<evidence type="ECO:0000313" key="1">
    <source>
        <dbReference type="EMBL" id="MCI29468.1"/>
    </source>
</evidence>
<dbReference type="AlphaFoldDB" id="A0A392QYT4"/>
<comment type="caution">
    <text evidence="1">The sequence shown here is derived from an EMBL/GenBank/DDBJ whole genome shotgun (WGS) entry which is preliminary data.</text>
</comment>
<dbReference type="Proteomes" id="UP000265520">
    <property type="component" value="Unassembled WGS sequence"/>
</dbReference>
<reference evidence="1 2" key="1">
    <citation type="journal article" date="2018" name="Front. Plant Sci.">
        <title>Red Clover (Trifolium pratense) and Zigzag Clover (T. medium) - A Picture of Genomic Similarities and Differences.</title>
        <authorList>
            <person name="Dluhosova J."/>
            <person name="Istvanek J."/>
            <person name="Nedelnik J."/>
            <person name="Repkova J."/>
        </authorList>
    </citation>
    <scope>NUCLEOTIDE SEQUENCE [LARGE SCALE GENOMIC DNA]</scope>
    <source>
        <strain evidence="2">cv. 10/8</strain>
        <tissue evidence="1">Leaf</tissue>
    </source>
</reference>
<sequence>MKDIRCGCSAECRVYIECNGNRWYVKCVADEHNHLLVPASHAGLIPHHRKMHDADISHMNHTRSAGIRTHNIYGSFASQMSGYKNVPFSLHGMYNEADKQQRKELPDGRGALVPQLVPVVTAKDSHPPSPLLNMPSQFA</sequence>
<organism evidence="1 2">
    <name type="scientific">Trifolium medium</name>
    <dbReference type="NCBI Taxonomy" id="97028"/>
    <lineage>
        <taxon>Eukaryota</taxon>
        <taxon>Viridiplantae</taxon>
        <taxon>Streptophyta</taxon>
        <taxon>Embryophyta</taxon>
        <taxon>Tracheophyta</taxon>
        <taxon>Spermatophyta</taxon>
        <taxon>Magnoliopsida</taxon>
        <taxon>eudicotyledons</taxon>
        <taxon>Gunneridae</taxon>
        <taxon>Pentapetalae</taxon>
        <taxon>rosids</taxon>
        <taxon>fabids</taxon>
        <taxon>Fabales</taxon>
        <taxon>Fabaceae</taxon>
        <taxon>Papilionoideae</taxon>
        <taxon>50 kb inversion clade</taxon>
        <taxon>NPAAA clade</taxon>
        <taxon>Hologalegina</taxon>
        <taxon>IRL clade</taxon>
        <taxon>Trifolieae</taxon>
        <taxon>Trifolium</taxon>
    </lineage>
</organism>
<accession>A0A392QYT4</accession>
<dbReference type="EMBL" id="LXQA010172824">
    <property type="protein sequence ID" value="MCI29468.1"/>
    <property type="molecule type" value="Genomic_DNA"/>
</dbReference>
<feature type="non-terminal residue" evidence="1">
    <location>
        <position position="139"/>
    </location>
</feature>
<proteinExistence type="predicted"/>
<dbReference type="PANTHER" id="PTHR47718:SF13">
    <property type="entry name" value="OS09G0290500 PROTEIN"/>
    <property type="match status" value="1"/>
</dbReference>
<protein>
    <submittedName>
        <fullName evidence="1">Protein FAR1-RELATED SEQUENCE 5</fullName>
    </submittedName>
</protein>
<evidence type="ECO:0000313" key="2">
    <source>
        <dbReference type="Proteomes" id="UP000265520"/>
    </source>
</evidence>